<keyword evidence="2" id="KW-1185">Reference proteome</keyword>
<comment type="caution">
    <text evidence="1">The sequence shown here is derived from an EMBL/GenBank/DDBJ whole genome shotgun (WGS) entry which is preliminary data.</text>
</comment>
<dbReference type="Proteomes" id="UP001054837">
    <property type="component" value="Unassembled WGS sequence"/>
</dbReference>
<evidence type="ECO:0000313" key="2">
    <source>
        <dbReference type="Proteomes" id="UP001054837"/>
    </source>
</evidence>
<organism evidence="1 2">
    <name type="scientific">Caerostris darwini</name>
    <dbReference type="NCBI Taxonomy" id="1538125"/>
    <lineage>
        <taxon>Eukaryota</taxon>
        <taxon>Metazoa</taxon>
        <taxon>Ecdysozoa</taxon>
        <taxon>Arthropoda</taxon>
        <taxon>Chelicerata</taxon>
        <taxon>Arachnida</taxon>
        <taxon>Araneae</taxon>
        <taxon>Araneomorphae</taxon>
        <taxon>Entelegynae</taxon>
        <taxon>Araneoidea</taxon>
        <taxon>Araneidae</taxon>
        <taxon>Caerostris</taxon>
    </lineage>
</organism>
<protein>
    <submittedName>
        <fullName evidence="1">Uncharacterized protein</fullName>
    </submittedName>
</protein>
<sequence>MQNIPFNPNPFAAAEATERKLMSSAKRQVNWRSRWLDGISFDPETQQLLPNECSTPWSPWRRDLLIFNSWLLYHLPSTEHSST</sequence>
<accession>A0AAV4S5E2</accession>
<name>A0AAV4S5E2_9ARAC</name>
<dbReference type="AlphaFoldDB" id="A0AAV4S5E2"/>
<proteinExistence type="predicted"/>
<evidence type="ECO:0000313" key="1">
    <source>
        <dbReference type="EMBL" id="GIY29413.1"/>
    </source>
</evidence>
<dbReference type="EMBL" id="BPLQ01007314">
    <property type="protein sequence ID" value="GIY29413.1"/>
    <property type="molecule type" value="Genomic_DNA"/>
</dbReference>
<reference evidence="1 2" key="1">
    <citation type="submission" date="2021-06" db="EMBL/GenBank/DDBJ databases">
        <title>Caerostris darwini draft genome.</title>
        <authorList>
            <person name="Kono N."/>
            <person name="Arakawa K."/>
        </authorList>
    </citation>
    <scope>NUCLEOTIDE SEQUENCE [LARGE SCALE GENOMIC DNA]</scope>
</reference>
<gene>
    <name evidence="1" type="ORF">CDAR_533661</name>
</gene>